<keyword evidence="1" id="KW-0808">Transferase</keyword>
<sequence>MEQKFTEDENLKYAEENGFHRVDSRLPLLRLLPKNAVGAEIGVFAGLFSKALLSELEPVEFHMIDVWERMFSPNYPDWGAYTAYGNLKTAVAREAARERAMVFSEKTKVHLHETSSEKWLKSIPDEYLDWVYLDSSHSYEGTMTELDLLRRKMKPSGIITGDDFWRDPDSPHYGVFRAVHTFCLSSPFKLLYADHSGQWGIQIREI</sequence>
<dbReference type="Pfam" id="PF13578">
    <property type="entry name" value="Methyltransf_24"/>
    <property type="match status" value="1"/>
</dbReference>
<dbReference type="InterPro" id="IPR029063">
    <property type="entry name" value="SAM-dependent_MTases_sf"/>
</dbReference>
<evidence type="ECO:0000313" key="2">
    <source>
        <dbReference type="Proteomes" id="UP000574931"/>
    </source>
</evidence>
<keyword evidence="1" id="KW-0489">Methyltransferase</keyword>
<gene>
    <name evidence="1" type="ORF">HKX02_22895</name>
</gene>
<protein>
    <submittedName>
        <fullName evidence="1">Class I SAM-dependent methyltransferase</fullName>
    </submittedName>
</protein>
<dbReference type="EMBL" id="JABFCY010000019">
    <property type="protein sequence ID" value="NNU63079.1"/>
    <property type="molecule type" value="Genomic_DNA"/>
</dbReference>
<evidence type="ECO:0000313" key="1">
    <source>
        <dbReference type="EMBL" id="NNU63079.1"/>
    </source>
</evidence>
<dbReference type="GO" id="GO:0032259">
    <property type="term" value="P:methylation"/>
    <property type="evidence" value="ECO:0007669"/>
    <property type="project" value="UniProtKB-KW"/>
</dbReference>
<name>A0A849KVT7_9HYPH</name>
<keyword evidence="2" id="KW-1185">Reference proteome</keyword>
<accession>A0A849KVT7</accession>
<organism evidence="1 2">
    <name type="scientific">Ochrobactrum soli</name>
    <dbReference type="NCBI Taxonomy" id="2448455"/>
    <lineage>
        <taxon>Bacteria</taxon>
        <taxon>Pseudomonadati</taxon>
        <taxon>Pseudomonadota</taxon>
        <taxon>Alphaproteobacteria</taxon>
        <taxon>Hyphomicrobiales</taxon>
        <taxon>Brucellaceae</taxon>
        <taxon>Brucella/Ochrobactrum group</taxon>
        <taxon>Ochrobactrum</taxon>
    </lineage>
</organism>
<comment type="caution">
    <text evidence="1">The sequence shown here is derived from an EMBL/GenBank/DDBJ whole genome shotgun (WGS) entry which is preliminary data.</text>
</comment>
<dbReference type="RefSeq" id="WP_171319453.1">
    <property type="nucleotide sequence ID" value="NZ_JABFCY010000019.1"/>
</dbReference>
<dbReference type="Gene3D" id="3.40.50.150">
    <property type="entry name" value="Vaccinia Virus protein VP39"/>
    <property type="match status" value="1"/>
</dbReference>
<dbReference type="AlphaFoldDB" id="A0A849KVT7"/>
<dbReference type="SUPFAM" id="SSF53335">
    <property type="entry name" value="S-adenosyl-L-methionine-dependent methyltransferases"/>
    <property type="match status" value="1"/>
</dbReference>
<proteinExistence type="predicted"/>
<dbReference type="GO" id="GO:0008168">
    <property type="term" value="F:methyltransferase activity"/>
    <property type="evidence" value="ECO:0007669"/>
    <property type="project" value="UniProtKB-KW"/>
</dbReference>
<reference evidence="1 2" key="1">
    <citation type="submission" date="2020-05" db="EMBL/GenBank/DDBJ databases">
        <title>Draft Genome Sequence of Ochrobactrum soli Isolated from Stable Fly Gut.</title>
        <authorList>
            <person name="Pileggi M.T."/>
            <person name="Vazhakkala L.J."/>
            <person name="Wong C.N."/>
        </authorList>
    </citation>
    <scope>NUCLEOTIDE SEQUENCE [LARGE SCALE GENOMIC DNA]</scope>
    <source>
        <strain evidence="1 2">MTP-C0764</strain>
    </source>
</reference>
<dbReference type="Proteomes" id="UP000574931">
    <property type="component" value="Unassembled WGS sequence"/>
</dbReference>